<accession>A0AA38FD25</accession>
<dbReference type="OMA" id="ELHEECK"/>
<dbReference type="GO" id="GO:0004674">
    <property type="term" value="F:protein serine/threonine kinase activity"/>
    <property type="evidence" value="ECO:0007669"/>
    <property type="project" value="TreeGrafter"/>
</dbReference>
<evidence type="ECO:0000256" key="6">
    <source>
        <dbReference type="PROSITE-ProRule" id="PRU00023"/>
    </source>
</evidence>
<evidence type="ECO:0000256" key="3">
    <source>
        <dbReference type="ARBA" id="ARBA00022741"/>
    </source>
</evidence>
<dbReference type="InterPro" id="IPR011009">
    <property type="entry name" value="Kinase-like_dom_sf"/>
</dbReference>
<comment type="similarity">
    <text evidence="1">Belongs to the protein kinase superfamily. TKL Ser/Thr protein kinase family.</text>
</comment>
<dbReference type="EMBL" id="JAHRHJ020000009">
    <property type="protein sequence ID" value="KAH9301599.1"/>
    <property type="molecule type" value="Genomic_DNA"/>
</dbReference>
<evidence type="ECO:0000256" key="2">
    <source>
        <dbReference type="ARBA" id="ARBA00022679"/>
    </source>
</evidence>
<dbReference type="PROSITE" id="PS50011">
    <property type="entry name" value="PROTEIN_KINASE_DOM"/>
    <property type="match status" value="1"/>
</dbReference>
<dbReference type="SUPFAM" id="SSF48403">
    <property type="entry name" value="Ankyrin repeat"/>
    <property type="match status" value="1"/>
</dbReference>
<dbReference type="PROSITE" id="PS00108">
    <property type="entry name" value="PROTEIN_KINASE_ST"/>
    <property type="match status" value="1"/>
</dbReference>
<keyword evidence="9" id="KW-1185">Reference proteome</keyword>
<keyword evidence="5" id="KW-0067">ATP-binding</keyword>
<dbReference type="InterPro" id="IPR000719">
    <property type="entry name" value="Prot_kinase_dom"/>
</dbReference>
<gene>
    <name evidence="8" type="ORF">KI387_013182</name>
</gene>
<dbReference type="SMART" id="SM00220">
    <property type="entry name" value="S_TKc"/>
    <property type="match status" value="1"/>
</dbReference>
<evidence type="ECO:0000256" key="5">
    <source>
        <dbReference type="ARBA" id="ARBA00022840"/>
    </source>
</evidence>
<dbReference type="Gene3D" id="1.25.40.20">
    <property type="entry name" value="Ankyrin repeat-containing domain"/>
    <property type="match status" value="1"/>
</dbReference>
<dbReference type="PANTHER" id="PTHR44329:SF7">
    <property type="entry name" value="OS02G0608500 PROTEIN"/>
    <property type="match status" value="1"/>
</dbReference>
<dbReference type="InterPro" id="IPR002110">
    <property type="entry name" value="Ankyrin_rpt"/>
</dbReference>
<comment type="caution">
    <text evidence="8">The sequence shown here is derived from an EMBL/GenBank/DDBJ whole genome shotgun (WGS) entry which is preliminary data.</text>
</comment>
<keyword evidence="6" id="KW-0040">ANK repeat</keyword>
<dbReference type="Pfam" id="PF12796">
    <property type="entry name" value="Ank_2"/>
    <property type="match status" value="1"/>
</dbReference>
<dbReference type="PANTHER" id="PTHR44329">
    <property type="entry name" value="SERINE/THREONINE-PROTEIN KINASE TNNI3K-RELATED"/>
    <property type="match status" value="1"/>
</dbReference>
<organism evidence="8 9">
    <name type="scientific">Taxus chinensis</name>
    <name type="common">Chinese yew</name>
    <name type="synonym">Taxus wallichiana var. chinensis</name>
    <dbReference type="NCBI Taxonomy" id="29808"/>
    <lineage>
        <taxon>Eukaryota</taxon>
        <taxon>Viridiplantae</taxon>
        <taxon>Streptophyta</taxon>
        <taxon>Embryophyta</taxon>
        <taxon>Tracheophyta</taxon>
        <taxon>Spermatophyta</taxon>
        <taxon>Pinopsida</taxon>
        <taxon>Pinidae</taxon>
        <taxon>Conifers II</taxon>
        <taxon>Cupressales</taxon>
        <taxon>Taxaceae</taxon>
        <taxon>Taxus</taxon>
    </lineage>
</organism>
<dbReference type="InterPro" id="IPR036770">
    <property type="entry name" value="Ankyrin_rpt-contain_sf"/>
</dbReference>
<feature type="repeat" description="ANK" evidence="6">
    <location>
        <begin position="104"/>
        <end position="136"/>
    </location>
</feature>
<dbReference type="Proteomes" id="UP000824469">
    <property type="component" value="Unassembled WGS sequence"/>
</dbReference>
<keyword evidence="4" id="KW-0418">Kinase</keyword>
<sequence>MDVVWKLQKGLSRQFSMESLRGNVYGYGRQTSLSGTEGKLKLRFSLGRQSSLDPNKKRVNVDVCVPEQLDVTMQMLFLACKGDAEGVHALLNHHKVDVNSADFDDRTALHVAACEGHAHVVNLLLSRGANVNARDRWGSTPVADAKYYGNTEICNILKSKGAKMPKTPMSVANPLHVPEYELNPVELSFPRNADTSKDSYQLAKWNGTKVAVKILDKHYYSDPESIKSFRNELMLLQRVRHPNVVQFVGAVTQNVPMMIIAEYLPNGGLSSYLKRKGRIHPAKAVRFALEIARGMNYLHECKPEAIIHCDLKPENILLDSGWHLKVTDFGLSKLLKVSSDKVKEAHIRPLNDTS</sequence>
<evidence type="ECO:0000256" key="1">
    <source>
        <dbReference type="ARBA" id="ARBA00005843"/>
    </source>
</evidence>
<name>A0AA38FD25_TAXCH</name>
<dbReference type="Gene3D" id="1.10.510.10">
    <property type="entry name" value="Transferase(Phosphotransferase) domain 1"/>
    <property type="match status" value="1"/>
</dbReference>
<dbReference type="InterPro" id="IPR051681">
    <property type="entry name" value="Ser/Thr_Kinases-Pseudokinases"/>
</dbReference>
<evidence type="ECO:0000259" key="7">
    <source>
        <dbReference type="PROSITE" id="PS50011"/>
    </source>
</evidence>
<evidence type="ECO:0000256" key="4">
    <source>
        <dbReference type="ARBA" id="ARBA00022777"/>
    </source>
</evidence>
<dbReference type="SUPFAM" id="SSF56112">
    <property type="entry name" value="Protein kinase-like (PK-like)"/>
    <property type="match status" value="1"/>
</dbReference>
<dbReference type="PROSITE" id="PS50088">
    <property type="entry name" value="ANK_REPEAT"/>
    <property type="match status" value="1"/>
</dbReference>
<feature type="domain" description="Protein kinase" evidence="7">
    <location>
        <begin position="142"/>
        <end position="354"/>
    </location>
</feature>
<reference evidence="8 9" key="1">
    <citation type="journal article" date="2021" name="Nat. Plants">
        <title>The Taxus genome provides insights into paclitaxel biosynthesis.</title>
        <authorList>
            <person name="Xiong X."/>
            <person name="Gou J."/>
            <person name="Liao Q."/>
            <person name="Li Y."/>
            <person name="Zhou Q."/>
            <person name="Bi G."/>
            <person name="Li C."/>
            <person name="Du R."/>
            <person name="Wang X."/>
            <person name="Sun T."/>
            <person name="Guo L."/>
            <person name="Liang H."/>
            <person name="Lu P."/>
            <person name="Wu Y."/>
            <person name="Zhang Z."/>
            <person name="Ro D.K."/>
            <person name="Shang Y."/>
            <person name="Huang S."/>
            <person name="Yan J."/>
        </authorList>
    </citation>
    <scope>NUCLEOTIDE SEQUENCE [LARGE SCALE GENOMIC DNA]</scope>
    <source>
        <strain evidence="8">Ta-2019</strain>
    </source>
</reference>
<dbReference type="SMART" id="SM00248">
    <property type="entry name" value="ANK"/>
    <property type="match status" value="3"/>
</dbReference>
<dbReference type="FunFam" id="3.30.200.20:FF:000180">
    <property type="entry name" value="serine/threonine-protein kinase STY46-like"/>
    <property type="match status" value="1"/>
</dbReference>
<protein>
    <recommendedName>
        <fullName evidence="7">Protein kinase domain-containing protein</fullName>
    </recommendedName>
</protein>
<keyword evidence="2" id="KW-0808">Transferase</keyword>
<dbReference type="AlphaFoldDB" id="A0AA38FD25"/>
<dbReference type="PIRSF" id="PIRSF000654">
    <property type="entry name" value="Integrin-linked_kinase"/>
    <property type="match status" value="1"/>
</dbReference>
<keyword evidence="3" id="KW-0547">Nucleotide-binding</keyword>
<dbReference type="InterPro" id="IPR008271">
    <property type="entry name" value="Ser/Thr_kinase_AS"/>
</dbReference>
<evidence type="ECO:0000313" key="9">
    <source>
        <dbReference type="Proteomes" id="UP000824469"/>
    </source>
</evidence>
<dbReference type="GO" id="GO:0005524">
    <property type="term" value="F:ATP binding"/>
    <property type="evidence" value="ECO:0007669"/>
    <property type="project" value="UniProtKB-KW"/>
</dbReference>
<evidence type="ECO:0000313" key="8">
    <source>
        <dbReference type="EMBL" id="KAH9301599.1"/>
    </source>
</evidence>
<dbReference type="PROSITE" id="PS50297">
    <property type="entry name" value="ANK_REP_REGION"/>
    <property type="match status" value="1"/>
</dbReference>
<feature type="non-terminal residue" evidence="8">
    <location>
        <position position="1"/>
    </location>
</feature>
<proteinExistence type="inferred from homology"/>
<dbReference type="Pfam" id="PF00069">
    <property type="entry name" value="Pkinase"/>
    <property type="match status" value="1"/>
</dbReference>